<name>A0A6V7GUX1_9HYME</name>
<sequence>MCAGEISVTNVKPLVKIMPLAIPPTKWPTYMSWKYGEITFKFSLTCECRRLDGFHAISNQLRHVGKTVNNIETFLPRTSTMNMERKHPMAVPSFNKDTIQKASLP</sequence>
<gene>
    <name evidence="1" type="ORF">MHI_LOCUS125160</name>
</gene>
<feature type="non-terminal residue" evidence="1">
    <location>
        <position position="105"/>
    </location>
</feature>
<evidence type="ECO:0000313" key="2">
    <source>
        <dbReference type="Proteomes" id="UP000752696"/>
    </source>
</evidence>
<reference evidence="1" key="1">
    <citation type="submission" date="2020-07" db="EMBL/GenBank/DDBJ databases">
        <authorList>
            <person name="Nazaruddin N."/>
        </authorList>
    </citation>
    <scope>NUCLEOTIDE SEQUENCE</scope>
</reference>
<evidence type="ECO:0000313" key="1">
    <source>
        <dbReference type="EMBL" id="CAD1469417.1"/>
    </source>
</evidence>
<proteinExistence type="predicted"/>
<comment type="caution">
    <text evidence="1">The sequence shown here is derived from an EMBL/GenBank/DDBJ whole genome shotgun (WGS) entry which is preliminary data.</text>
</comment>
<dbReference type="EMBL" id="CAJDYZ010002354">
    <property type="protein sequence ID" value="CAD1469417.1"/>
    <property type="molecule type" value="Genomic_DNA"/>
</dbReference>
<protein>
    <submittedName>
        <fullName evidence="1">Uncharacterized protein</fullName>
    </submittedName>
</protein>
<organism evidence="1 2">
    <name type="scientific">Heterotrigona itama</name>
    <dbReference type="NCBI Taxonomy" id="395501"/>
    <lineage>
        <taxon>Eukaryota</taxon>
        <taxon>Metazoa</taxon>
        <taxon>Ecdysozoa</taxon>
        <taxon>Arthropoda</taxon>
        <taxon>Hexapoda</taxon>
        <taxon>Insecta</taxon>
        <taxon>Pterygota</taxon>
        <taxon>Neoptera</taxon>
        <taxon>Endopterygota</taxon>
        <taxon>Hymenoptera</taxon>
        <taxon>Apocrita</taxon>
        <taxon>Aculeata</taxon>
        <taxon>Apoidea</taxon>
        <taxon>Anthophila</taxon>
        <taxon>Apidae</taxon>
        <taxon>Heterotrigona</taxon>
    </lineage>
</organism>
<dbReference type="Proteomes" id="UP000752696">
    <property type="component" value="Unassembled WGS sequence"/>
</dbReference>
<keyword evidence="2" id="KW-1185">Reference proteome</keyword>
<accession>A0A6V7GUX1</accession>
<dbReference type="AlphaFoldDB" id="A0A6V7GUX1"/>